<evidence type="ECO:0000313" key="2">
    <source>
        <dbReference type="EMBL" id="HFH30019.1"/>
    </source>
</evidence>
<feature type="chain" id="PRO_5027557753" description="Lipocalin-like domain-containing protein" evidence="1">
    <location>
        <begin position="22"/>
        <end position="157"/>
    </location>
</feature>
<organism evidence="2">
    <name type="scientific">Gracilinema caldarium</name>
    <dbReference type="NCBI Taxonomy" id="215591"/>
    <lineage>
        <taxon>Bacteria</taxon>
        <taxon>Pseudomonadati</taxon>
        <taxon>Spirochaetota</taxon>
        <taxon>Spirochaetia</taxon>
        <taxon>Spirochaetales</taxon>
        <taxon>Breznakiellaceae</taxon>
        <taxon>Gracilinema</taxon>
    </lineage>
</organism>
<protein>
    <recommendedName>
        <fullName evidence="3">Lipocalin-like domain-containing protein</fullName>
    </recommendedName>
</protein>
<name>A0A7C3HY35_9SPIR</name>
<reference evidence="2" key="1">
    <citation type="journal article" date="2020" name="mSystems">
        <title>Genome- and Community-Level Interaction Insights into Carbon Utilization and Element Cycling Functions of Hydrothermarchaeota in Hydrothermal Sediment.</title>
        <authorList>
            <person name="Zhou Z."/>
            <person name="Liu Y."/>
            <person name="Xu W."/>
            <person name="Pan J."/>
            <person name="Luo Z.H."/>
            <person name="Li M."/>
        </authorList>
    </citation>
    <scope>NUCLEOTIDE SEQUENCE [LARGE SCALE GENOMIC DNA]</scope>
    <source>
        <strain evidence="2">SpSt-503</strain>
    </source>
</reference>
<evidence type="ECO:0000256" key="1">
    <source>
        <dbReference type="SAM" id="SignalP"/>
    </source>
</evidence>
<proteinExistence type="predicted"/>
<comment type="caution">
    <text evidence="2">The sequence shown here is derived from an EMBL/GenBank/DDBJ whole genome shotgun (WGS) entry which is preliminary data.</text>
</comment>
<keyword evidence="1" id="KW-0732">Signal</keyword>
<accession>A0A7C3HY35</accession>
<feature type="signal peptide" evidence="1">
    <location>
        <begin position="1"/>
        <end position="21"/>
    </location>
</feature>
<dbReference type="AlphaFoldDB" id="A0A7C3HY35"/>
<evidence type="ECO:0008006" key="3">
    <source>
        <dbReference type="Google" id="ProtNLM"/>
    </source>
</evidence>
<dbReference type="EMBL" id="DSVL01000338">
    <property type="protein sequence ID" value="HFH30019.1"/>
    <property type="molecule type" value="Genomic_DNA"/>
</dbReference>
<gene>
    <name evidence="2" type="ORF">ENS59_11010</name>
</gene>
<sequence>MKKLYMCLVVLCLMACTKPPAKVEATSEVVPTTNQVAPESGDNRPESPLEDLSLEGLVGKWLFLDSEGEVDSSGDYLLIKKNGDAYKGLFVYQGSTNQCTLIADGKDYFLISKSGTRYKIGRVRSSSEKAHNGIWLALDDIDLGTFQREDVLKRLSK</sequence>